<dbReference type="PANTHER" id="PTHR42781:SF4">
    <property type="entry name" value="SPERMIDINE_PUTRESCINE IMPORT ATP-BINDING PROTEIN POTA"/>
    <property type="match status" value="1"/>
</dbReference>
<feature type="domain" description="ABC transporter" evidence="4">
    <location>
        <begin position="2"/>
        <end position="234"/>
    </location>
</feature>
<dbReference type="SMART" id="SM00382">
    <property type="entry name" value="AAA"/>
    <property type="match status" value="1"/>
</dbReference>
<keyword evidence="2" id="KW-0547">Nucleotide-binding</keyword>
<dbReference type="RefSeq" id="WP_209656194.1">
    <property type="nucleotide sequence ID" value="NZ_JAGJCB010000019.1"/>
</dbReference>
<evidence type="ECO:0000256" key="3">
    <source>
        <dbReference type="ARBA" id="ARBA00022840"/>
    </source>
</evidence>
<keyword evidence="3 5" id="KW-0067">ATP-binding</keyword>
<evidence type="ECO:0000313" key="5">
    <source>
        <dbReference type="EMBL" id="MBP0905282.1"/>
    </source>
</evidence>
<evidence type="ECO:0000256" key="2">
    <source>
        <dbReference type="ARBA" id="ARBA00022741"/>
    </source>
</evidence>
<dbReference type="InterPro" id="IPR027417">
    <property type="entry name" value="P-loop_NTPase"/>
</dbReference>
<dbReference type="InterPro" id="IPR003439">
    <property type="entry name" value="ABC_transporter-like_ATP-bd"/>
</dbReference>
<dbReference type="PROSITE" id="PS00211">
    <property type="entry name" value="ABC_TRANSPORTER_1"/>
    <property type="match status" value="1"/>
</dbReference>
<gene>
    <name evidence="5" type="ORF">J8H85_15720</name>
</gene>
<keyword evidence="6" id="KW-1185">Reference proteome</keyword>
<dbReference type="InterPro" id="IPR003593">
    <property type="entry name" value="AAA+_ATPase"/>
</dbReference>
<sequence>MLQVNNLTFQYKKQPILKAISFSVKTGEHFSIIGESGSGKSTLLKLLYGTYDLNEGHIFWNDTEILGPKHNLIVGPKYMKYVAQEFDLMPFITVAENIGAYLSNFYPEEKQARIEELLDVIELRPYANIKVKELSGGQKQRVAIARAIAKQPEVLLLDEPFSHIDNFKKQSLRRSLFKYLKDKNITCIVATHDKDDVLSFSDHMMVLHDAKIMAKGTPQELYKSPKNELIASFFDEFNNIENYGMVYANQLKVVENSNLKAIVKSSYYKGNYYLIEAELDGETVLLEHKEHLKKGLLICLSVLKQPKTPFQS</sequence>
<dbReference type="GO" id="GO:0005524">
    <property type="term" value="F:ATP binding"/>
    <property type="evidence" value="ECO:0007669"/>
    <property type="project" value="UniProtKB-KW"/>
</dbReference>
<keyword evidence="1" id="KW-0813">Transport</keyword>
<evidence type="ECO:0000313" key="6">
    <source>
        <dbReference type="Proteomes" id="UP000670776"/>
    </source>
</evidence>
<accession>A0ABS4BXG3</accession>
<name>A0ABS4BXG3_9FLAO</name>
<reference evidence="5 6" key="1">
    <citation type="submission" date="2021-04" db="EMBL/GenBank/DDBJ databases">
        <title>Mariniflexile gromovii gen. nov., sp. nov., a gliding bacterium isolated from the sea urchin Strongylocentrotus intermedius.</title>
        <authorList>
            <person name="Ko S."/>
            <person name="Le V."/>
            <person name="Ahn C.-Y."/>
            <person name="Oh H.-M."/>
        </authorList>
    </citation>
    <scope>NUCLEOTIDE SEQUENCE [LARGE SCALE GENOMIC DNA]</scope>
    <source>
        <strain evidence="5 6">KCTC 12570</strain>
    </source>
</reference>
<organism evidence="5 6">
    <name type="scientific">Mariniflexile gromovii</name>
    <dbReference type="NCBI Taxonomy" id="362523"/>
    <lineage>
        <taxon>Bacteria</taxon>
        <taxon>Pseudomonadati</taxon>
        <taxon>Bacteroidota</taxon>
        <taxon>Flavobacteriia</taxon>
        <taxon>Flavobacteriales</taxon>
        <taxon>Flavobacteriaceae</taxon>
        <taxon>Mariniflexile</taxon>
    </lineage>
</organism>
<evidence type="ECO:0000256" key="1">
    <source>
        <dbReference type="ARBA" id="ARBA00022448"/>
    </source>
</evidence>
<dbReference type="Pfam" id="PF00005">
    <property type="entry name" value="ABC_tran"/>
    <property type="match status" value="1"/>
</dbReference>
<dbReference type="Gene3D" id="3.40.50.300">
    <property type="entry name" value="P-loop containing nucleotide triphosphate hydrolases"/>
    <property type="match status" value="1"/>
</dbReference>
<dbReference type="PROSITE" id="PS50893">
    <property type="entry name" value="ABC_TRANSPORTER_2"/>
    <property type="match status" value="1"/>
</dbReference>
<dbReference type="InterPro" id="IPR050093">
    <property type="entry name" value="ABC_SmlMolc_Importer"/>
</dbReference>
<dbReference type="InterPro" id="IPR017871">
    <property type="entry name" value="ABC_transporter-like_CS"/>
</dbReference>
<dbReference type="SUPFAM" id="SSF52540">
    <property type="entry name" value="P-loop containing nucleoside triphosphate hydrolases"/>
    <property type="match status" value="1"/>
</dbReference>
<proteinExistence type="predicted"/>
<dbReference type="Proteomes" id="UP000670776">
    <property type="component" value="Unassembled WGS sequence"/>
</dbReference>
<dbReference type="EMBL" id="JAGJCB010000019">
    <property type="protein sequence ID" value="MBP0905282.1"/>
    <property type="molecule type" value="Genomic_DNA"/>
</dbReference>
<protein>
    <submittedName>
        <fullName evidence="5">ABC transporter ATP-binding protein</fullName>
    </submittedName>
</protein>
<comment type="caution">
    <text evidence="5">The sequence shown here is derived from an EMBL/GenBank/DDBJ whole genome shotgun (WGS) entry which is preliminary data.</text>
</comment>
<evidence type="ECO:0000259" key="4">
    <source>
        <dbReference type="PROSITE" id="PS50893"/>
    </source>
</evidence>
<dbReference type="PANTHER" id="PTHR42781">
    <property type="entry name" value="SPERMIDINE/PUTRESCINE IMPORT ATP-BINDING PROTEIN POTA"/>
    <property type="match status" value="1"/>
</dbReference>